<gene>
    <name evidence="2" type="ORF">ENSA7_48280</name>
</gene>
<sequence>MGVGDLDRISHERRRASDQLPQHHAERVDVGAGVWGLVANLLRGQVGRVAGQGADVGDRLASGPGQRGGQAKVDDVDAVTGVEQDPREPERAVQHALVVGGRQRPGDLLDDRLDSRPRERRVELVEADGVVDPGRDQEQAAVEVLAVVDEVDHAGVFDLRGAACLEEALAHAGVAELAIEPHHADAGFHRRVVSLVDLAKAPIAAIAHHPVAVGHDRVWLQVIERGAHGMTSNTSGLRISVTKIR</sequence>
<dbReference type="EMBL" id="PVNL01000099">
    <property type="protein sequence ID" value="PRQ05045.1"/>
    <property type="molecule type" value="Genomic_DNA"/>
</dbReference>
<evidence type="ECO:0000256" key="1">
    <source>
        <dbReference type="SAM" id="MobiDB-lite"/>
    </source>
</evidence>
<protein>
    <submittedName>
        <fullName evidence="2">Uncharacterized protein</fullName>
    </submittedName>
</protein>
<proteinExistence type="predicted"/>
<dbReference type="AlphaFoldDB" id="A0A2S9YIW8"/>
<comment type="caution">
    <text evidence="2">The sequence shown here is derived from an EMBL/GenBank/DDBJ whole genome shotgun (WGS) entry which is preliminary data.</text>
</comment>
<organism evidence="2 3">
    <name type="scientific">Enhygromyxa salina</name>
    <dbReference type="NCBI Taxonomy" id="215803"/>
    <lineage>
        <taxon>Bacteria</taxon>
        <taxon>Pseudomonadati</taxon>
        <taxon>Myxococcota</taxon>
        <taxon>Polyangia</taxon>
        <taxon>Nannocystales</taxon>
        <taxon>Nannocystaceae</taxon>
        <taxon>Enhygromyxa</taxon>
    </lineage>
</organism>
<accession>A0A2S9YIW8</accession>
<evidence type="ECO:0000313" key="3">
    <source>
        <dbReference type="Proteomes" id="UP000238823"/>
    </source>
</evidence>
<dbReference type="Proteomes" id="UP000238823">
    <property type="component" value="Unassembled WGS sequence"/>
</dbReference>
<reference evidence="2 3" key="1">
    <citation type="submission" date="2018-03" db="EMBL/GenBank/DDBJ databases">
        <title>Draft Genome Sequences of the Obligatory Marine Myxobacteria Enhygromyxa salina SWB007.</title>
        <authorList>
            <person name="Poehlein A."/>
            <person name="Moghaddam J.A."/>
            <person name="Harms H."/>
            <person name="Alanjari M."/>
            <person name="Koenig G.M."/>
            <person name="Daniel R."/>
            <person name="Schaeberle T.F."/>
        </authorList>
    </citation>
    <scope>NUCLEOTIDE SEQUENCE [LARGE SCALE GENOMIC DNA]</scope>
    <source>
        <strain evidence="2 3">SWB007</strain>
    </source>
</reference>
<evidence type="ECO:0000313" key="2">
    <source>
        <dbReference type="EMBL" id="PRQ05045.1"/>
    </source>
</evidence>
<name>A0A2S9YIW8_9BACT</name>
<feature type="region of interest" description="Disordered" evidence="1">
    <location>
        <begin position="1"/>
        <end position="24"/>
    </location>
</feature>
<feature type="region of interest" description="Disordered" evidence="1">
    <location>
        <begin position="54"/>
        <end position="74"/>
    </location>
</feature>